<gene>
    <name evidence="2" type="ordered locus">Glov_2990</name>
</gene>
<sequence>MKQYNNTRKSKFMGRLAEQPSLDDKDNDLTIRSKFNFSYFDSNQEPGQDFQDWTHAQLHDLLSKLKDYTTKPLEYWRNQRVGGGGLKVLETYGAFPDGRSAFTEPKYIPHQAQWGRFRLCAKVRLVGFTVPTDYHRTPHQATGETFDKNTFYVVFLDRDHKFYLTEND</sequence>
<reference evidence="2 3" key="1">
    <citation type="submission" date="2008-05" db="EMBL/GenBank/DDBJ databases">
        <title>Complete sequence of chromosome of Geobacter lovleyi SZ.</title>
        <authorList>
            <consortium name="US DOE Joint Genome Institute"/>
            <person name="Lucas S."/>
            <person name="Copeland A."/>
            <person name="Lapidus A."/>
            <person name="Glavina del Rio T."/>
            <person name="Dalin E."/>
            <person name="Tice H."/>
            <person name="Bruce D."/>
            <person name="Goodwin L."/>
            <person name="Pitluck S."/>
            <person name="Chertkov O."/>
            <person name="Meincke L."/>
            <person name="Brettin T."/>
            <person name="Detter J.C."/>
            <person name="Han C."/>
            <person name="Tapia R."/>
            <person name="Kuske C.R."/>
            <person name="Schmutz J."/>
            <person name="Larimer F."/>
            <person name="Land M."/>
            <person name="Hauser L."/>
            <person name="Kyrpides N."/>
            <person name="Mikhailova N."/>
            <person name="Sung Y."/>
            <person name="Fletcher K.E."/>
            <person name="Ritalahti K.M."/>
            <person name="Loeffler F.E."/>
            <person name="Richardson P."/>
        </authorList>
    </citation>
    <scope>NUCLEOTIDE SEQUENCE [LARGE SCALE GENOMIC DNA]</scope>
    <source>
        <strain evidence="3">ATCC BAA-1151 / DSM 17278 / SZ</strain>
    </source>
</reference>
<dbReference type="STRING" id="398767.Glov_2990"/>
<name>B3E8M0_TRIL1</name>
<organism evidence="2 3">
    <name type="scientific">Trichlorobacter lovleyi (strain ATCC BAA-1151 / DSM 17278 / SZ)</name>
    <name type="common">Geobacter lovleyi</name>
    <dbReference type="NCBI Taxonomy" id="398767"/>
    <lineage>
        <taxon>Bacteria</taxon>
        <taxon>Pseudomonadati</taxon>
        <taxon>Thermodesulfobacteriota</taxon>
        <taxon>Desulfuromonadia</taxon>
        <taxon>Geobacterales</taxon>
        <taxon>Geobacteraceae</taxon>
        <taxon>Trichlorobacter</taxon>
    </lineage>
</organism>
<dbReference type="HOGENOM" id="CLU_134954_0_0_7"/>
<evidence type="ECO:0000313" key="2">
    <source>
        <dbReference type="EMBL" id="ACD96696.1"/>
    </source>
</evidence>
<accession>B3E8M0</accession>
<evidence type="ECO:0000313" key="3">
    <source>
        <dbReference type="Proteomes" id="UP000002420"/>
    </source>
</evidence>
<dbReference type="RefSeq" id="WP_012471021.1">
    <property type="nucleotide sequence ID" value="NC_010814.1"/>
</dbReference>
<protein>
    <submittedName>
        <fullName evidence="2">Uncharacterized protein</fullName>
    </submittedName>
</protein>
<feature type="region of interest" description="Disordered" evidence="1">
    <location>
        <begin position="1"/>
        <end position="24"/>
    </location>
</feature>
<dbReference type="OrthoDB" id="983063at2"/>
<dbReference type="EMBL" id="CP001089">
    <property type="protein sequence ID" value="ACD96696.1"/>
    <property type="molecule type" value="Genomic_DNA"/>
</dbReference>
<evidence type="ECO:0000256" key="1">
    <source>
        <dbReference type="SAM" id="MobiDB-lite"/>
    </source>
</evidence>
<dbReference type="AlphaFoldDB" id="B3E8M0"/>
<dbReference type="KEGG" id="glo:Glov_2990"/>
<dbReference type="Proteomes" id="UP000002420">
    <property type="component" value="Chromosome"/>
</dbReference>
<keyword evidence="3" id="KW-1185">Reference proteome</keyword>
<proteinExistence type="predicted"/>